<sequence>MARLVGVFIGIVVSSIGFVLHVVGLATPKWTVDHAKDHHSGLWERCSPKLCEHFALSQTEAWLHVSKAFALLGVAAGLMTIVSSISHGIYLTSKMCMDIRKVPAVLGVITFACVITCVCVFGIHMKSPVGFSLIIDFIGGFLMFVGACIVTVLGKPKSDNDDVTLVTHMY</sequence>
<evidence type="ECO:0000313" key="3">
    <source>
        <dbReference type="Proteomes" id="UP001497497"/>
    </source>
</evidence>
<keyword evidence="1" id="KW-1133">Transmembrane helix</keyword>
<dbReference type="AlphaFoldDB" id="A0AAV2HHH7"/>
<keyword evidence="1" id="KW-0472">Membrane</keyword>
<keyword evidence="1" id="KW-0812">Transmembrane</keyword>
<reference evidence="2 3" key="1">
    <citation type="submission" date="2024-04" db="EMBL/GenBank/DDBJ databases">
        <authorList>
            <consortium name="Genoscope - CEA"/>
            <person name="William W."/>
        </authorList>
    </citation>
    <scope>NUCLEOTIDE SEQUENCE [LARGE SCALE GENOMIC DNA]</scope>
</reference>
<feature type="transmembrane region" description="Helical" evidence="1">
    <location>
        <begin position="68"/>
        <end position="90"/>
    </location>
</feature>
<feature type="transmembrane region" description="Helical" evidence="1">
    <location>
        <begin position="129"/>
        <end position="153"/>
    </location>
</feature>
<organism evidence="2 3">
    <name type="scientific">Lymnaea stagnalis</name>
    <name type="common">Great pond snail</name>
    <name type="synonym">Helix stagnalis</name>
    <dbReference type="NCBI Taxonomy" id="6523"/>
    <lineage>
        <taxon>Eukaryota</taxon>
        <taxon>Metazoa</taxon>
        <taxon>Spiralia</taxon>
        <taxon>Lophotrochozoa</taxon>
        <taxon>Mollusca</taxon>
        <taxon>Gastropoda</taxon>
        <taxon>Heterobranchia</taxon>
        <taxon>Euthyneura</taxon>
        <taxon>Panpulmonata</taxon>
        <taxon>Hygrophila</taxon>
        <taxon>Lymnaeoidea</taxon>
        <taxon>Lymnaeidae</taxon>
        <taxon>Lymnaea</taxon>
    </lineage>
</organism>
<evidence type="ECO:0000313" key="2">
    <source>
        <dbReference type="EMBL" id="CAL1533463.1"/>
    </source>
</evidence>
<dbReference type="Proteomes" id="UP001497497">
    <property type="component" value="Unassembled WGS sequence"/>
</dbReference>
<comment type="caution">
    <text evidence="2">The sequence shown here is derived from an EMBL/GenBank/DDBJ whole genome shotgun (WGS) entry which is preliminary data.</text>
</comment>
<dbReference type="Gene3D" id="1.20.140.150">
    <property type="match status" value="1"/>
</dbReference>
<accession>A0AAV2HHH7</accession>
<evidence type="ECO:0000256" key="1">
    <source>
        <dbReference type="SAM" id="Phobius"/>
    </source>
</evidence>
<gene>
    <name evidence="2" type="ORF">GSLYS_00007425001</name>
</gene>
<name>A0AAV2HHH7_LYMST</name>
<dbReference type="EMBL" id="CAXITT010000143">
    <property type="protein sequence ID" value="CAL1533463.1"/>
    <property type="molecule type" value="Genomic_DNA"/>
</dbReference>
<protein>
    <submittedName>
        <fullName evidence="2">Uncharacterized protein</fullName>
    </submittedName>
</protein>
<feature type="transmembrane region" description="Helical" evidence="1">
    <location>
        <begin position="7"/>
        <end position="26"/>
    </location>
</feature>
<feature type="transmembrane region" description="Helical" evidence="1">
    <location>
        <begin position="102"/>
        <end position="123"/>
    </location>
</feature>
<proteinExistence type="predicted"/>
<keyword evidence="3" id="KW-1185">Reference proteome</keyword>